<dbReference type="Gene3D" id="1.20.1310.20">
    <property type="entry name" value="Duffy-antigen binding domain"/>
    <property type="match status" value="1"/>
</dbReference>
<evidence type="ECO:0000259" key="1">
    <source>
        <dbReference type="Pfam" id="PF05424"/>
    </source>
</evidence>
<feature type="non-terminal residue" evidence="2">
    <location>
        <position position="1"/>
    </location>
</feature>
<accession>B5LGG0</accession>
<feature type="non-terminal residue" evidence="2">
    <location>
        <position position="270"/>
    </location>
</feature>
<dbReference type="FunFam" id="1.20.1310.20:FF:000001">
    <property type="entry name" value="Erythrocyte membrane protein 1, PfEMP1"/>
    <property type="match status" value="1"/>
</dbReference>
<protein>
    <submittedName>
        <fullName evidence="2">Erythrocyte membrane protein 1</fullName>
    </submittedName>
</protein>
<dbReference type="EMBL" id="EU787554">
    <property type="protein sequence ID" value="ACH53647.1"/>
    <property type="molecule type" value="mRNA"/>
</dbReference>
<dbReference type="InterPro" id="IPR008602">
    <property type="entry name" value="Duffy-antigen-binding"/>
</dbReference>
<evidence type="ECO:0000313" key="2">
    <source>
        <dbReference type="EMBL" id="ACH53647.1"/>
    </source>
</evidence>
<organism evidence="2">
    <name type="scientific">Plasmodium falciparum</name>
    <name type="common">malaria parasite P. falciparum</name>
    <dbReference type="NCBI Taxonomy" id="5833"/>
    <lineage>
        <taxon>Eukaryota</taxon>
        <taxon>Sar</taxon>
        <taxon>Alveolata</taxon>
        <taxon>Apicomplexa</taxon>
        <taxon>Aconoidasida</taxon>
        <taxon>Haemosporida</taxon>
        <taxon>Plasmodiidae</taxon>
        <taxon>Plasmodium</taxon>
        <taxon>Plasmodium (Laverania)</taxon>
    </lineage>
</organism>
<name>B5LGG0_PLAFA</name>
<proteinExistence type="evidence at transcript level"/>
<gene>
    <name evidence="2" type="primary">var</name>
</gene>
<dbReference type="Pfam" id="PF05424">
    <property type="entry name" value="Duffy_binding"/>
    <property type="match status" value="1"/>
</dbReference>
<dbReference type="AlphaFoldDB" id="B5LGG0"/>
<feature type="domain" description="Duffy-antigen binding" evidence="1">
    <location>
        <begin position="65"/>
        <end position="262"/>
    </location>
</feature>
<dbReference type="GO" id="GO:0016020">
    <property type="term" value="C:membrane"/>
    <property type="evidence" value="ECO:0007669"/>
    <property type="project" value="InterPro"/>
</dbReference>
<reference evidence="2" key="1">
    <citation type="journal article" date="2009" name="J. Infect. Dis.">
        <title>Analysis of Plasmodium falciparum var genes expressed in children from Papua New Guinea.</title>
        <authorList>
            <person name="Falk N."/>
            <person name="Kaestli M."/>
            <person name="Qi W."/>
            <person name="Ott M."/>
            <person name="Baea K."/>
            <person name="Cortes A."/>
            <person name="Beck H.P."/>
        </authorList>
    </citation>
    <scope>NUCLEOTIDE SEQUENCE</scope>
    <source>
        <strain evidence="2">A59B59r140.3</strain>
    </source>
</reference>
<dbReference type="InterPro" id="IPR042202">
    <property type="entry name" value="Duffy-ag-bd_sf"/>
</dbReference>
<dbReference type="SUPFAM" id="SSF140924">
    <property type="entry name" value="Duffy binding domain-like"/>
    <property type="match status" value="1"/>
</dbReference>
<sequence>LGNFQAVNKPKKDPCKLKYGYHTTVTRGYDNENPCKDRPEVRFSYTEGAECDRKKIKDNKGKESGACAPYRRLHVCDQHLSHMKDDKITRHNLLVDVCMAAKFEAESLEKYRAQYQNKYDDSPSQICTMLARSFADIGDIIRGKDLYIRNKREKDRLQSTLKRIFQKIYKNLMEDVRKDPKKSAEAKERYGSDEDKNFFKLREDWWDANRAKVWYAITCGAAGGRYFRKTCGKNDSWTEKKCRCAANIRVPTYFDYVPQYLRWFEEWAED</sequence>
<dbReference type="GO" id="GO:0046789">
    <property type="term" value="F:host cell surface receptor binding"/>
    <property type="evidence" value="ECO:0007669"/>
    <property type="project" value="InterPro"/>
</dbReference>